<name>A0ABS0I317_9BACT</name>
<dbReference type="Proteomes" id="UP000618931">
    <property type="component" value="Unassembled WGS sequence"/>
</dbReference>
<gene>
    <name evidence="1" type="ORF">I2H31_08700</name>
</gene>
<proteinExistence type="predicted"/>
<organism evidence="1 2">
    <name type="scientific">Hymenobacter ruricola</name>
    <dbReference type="NCBI Taxonomy" id="2791023"/>
    <lineage>
        <taxon>Bacteria</taxon>
        <taxon>Pseudomonadati</taxon>
        <taxon>Bacteroidota</taxon>
        <taxon>Cytophagia</taxon>
        <taxon>Cytophagales</taxon>
        <taxon>Hymenobacteraceae</taxon>
        <taxon>Hymenobacter</taxon>
    </lineage>
</organism>
<dbReference type="RefSeq" id="WP_196292639.1">
    <property type="nucleotide sequence ID" value="NZ_JADQDM010000003.1"/>
</dbReference>
<sequence length="230" mass="25470">MRPTVTSESILDPELYTEYAAQWLNKISELDNPDLPGYFNDGDQRVAYATFSIQRIIELVSAVGVRRIKARFVLLPVQTDEQYRFSLVLFASDDDNRQLTAFYLPDAMAAPFPSLPTEPVPGGLAGLWEANWLGADTLTTAMFTTSYGPLEGYNFEIDDFLAPLFTDTADYTDQQIRLKLGLHQYVAAGATSPSQTFGLVVRRFDPSQQAQAKAASAGFFDLSTPCPPMD</sequence>
<evidence type="ECO:0000313" key="2">
    <source>
        <dbReference type="Proteomes" id="UP000618931"/>
    </source>
</evidence>
<protein>
    <submittedName>
        <fullName evidence="1">Uncharacterized protein</fullName>
    </submittedName>
</protein>
<evidence type="ECO:0000313" key="1">
    <source>
        <dbReference type="EMBL" id="MBF9221181.1"/>
    </source>
</evidence>
<keyword evidence="2" id="KW-1185">Reference proteome</keyword>
<reference evidence="1 2" key="1">
    <citation type="submission" date="2020-11" db="EMBL/GenBank/DDBJ databases">
        <authorList>
            <person name="Kim M.K."/>
        </authorList>
    </citation>
    <scope>NUCLEOTIDE SEQUENCE [LARGE SCALE GENOMIC DNA]</scope>
    <source>
        <strain evidence="1 2">BT662</strain>
    </source>
</reference>
<comment type="caution">
    <text evidence="1">The sequence shown here is derived from an EMBL/GenBank/DDBJ whole genome shotgun (WGS) entry which is preliminary data.</text>
</comment>
<dbReference type="EMBL" id="JADQDM010000003">
    <property type="protein sequence ID" value="MBF9221181.1"/>
    <property type="molecule type" value="Genomic_DNA"/>
</dbReference>
<accession>A0ABS0I317</accession>